<gene>
    <name evidence="1" type="ORF">BT96DRAFT_328173</name>
</gene>
<reference evidence="1" key="1">
    <citation type="journal article" date="2019" name="Environ. Microbiol.">
        <title>Fungal ecological strategies reflected in gene transcription - a case study of two litter decomposers.</title>
        <authorList>
            <person name="Barbi F."/>
            <person name="Kohler A."/>
            <person name="Barry K."/>
            <person name="Baskaran P."/>
            <person name="Daum C."/>
            <person name="Fauchery L."/>
            <person name="Ihrmark K."/>
            <person name="Kuo A."/>
            <person name="LaButti K."/>
            <person name="Lipzen A."/>
            <person name="Morin E."/>
            <person name="Grigoriev I.V."/>
            <person name="Henrissat B."/>
            <person name="Lindahl B."/>
            <person name="Martin F."/>
        </authorList>
    </citation>
    <scope>NUCLEOTIDE SEQUENCE</scope>
    <source>
        <strain evidence="1">JB14</strain>
    </source>
</reference>
<dbReference type="EMBL" id="ML769408">
    <property type="protein sequence ID" value="KAE9405560.1"/>
    <property type="molecule type" value="Genomic_DNA"/>
</dbReference>
<proteinExistence type="predicted"/>
<protein>
    <recommendedName>
        <fullName evidence="3">F-box domain-containing protein</fullName>
    </recommendedName>
</protein>
<dbReference type="InterPro" id="IPR036047">
    <property type="entry name" value="F-box-like_dom_sf"/>
</dbReference>
<accession>A0A6A4I6J8</accession>
<evidence type="ECO:0000313" key="2">
    <source>
        <dbReference type="Proteomes" id="UP000799118"/>
    </source>
</evidence>
<dbReference type="SUPFAM" id="SSF81383">
    <property type="entry name" value="F-box domain"/>
    <property type="match status" value="1"/>
</dbReference>
<name>A0A6A4I6J8_9AGAR</name>
<evidence type="ECO:0000313" key="1">
    <source>
        <dbReference type="EMBL" id="KAE9405560.1"/>
    </source>
</evidence>
<dbReference type="Gene3D" id="1.20.1280.50">
    <property type="match status" value="1"/>
</dbReference>
<dbReference type="Proteomes" id="UP000799118">
    <property type="component" value="Unassembled WGS sequence"/>
</dbReference>
<dbReference type="AlphaFoldDB" id="A0A6A4I6J8"/>
<dbReference type="OrthoDB" id="3365698at2759"/>
<sequence length="308" mass="34953">MMANSSHCVSSQKRPLRLPQSNSPINRIPIEVLARILLLVCEKNRLSNGGDALYTSFVCSLWRELAFSYPALWSNMSIFLGGDLDDEDDADEEEDDKRDYRSYLERFEAVVDLYLERSKEHLLNLKIEATDIWESGEHPIFTKLAKSSYRWKSVEFHVFLLKPLIYPCLGDLDLPELEEVKVWQDGDEELGDLDVFARAPKLHSLESTLTGLSLNSTILGQIRSLVYSPDSGNFYEMIKLCPNLRNLAVQCSPPSKHLENQIYTSDPPRVLPITSLEVSLPGYPLKCDMLQSTLSSLAAPYPYPYTSP</sequence>
<evidence type="ECO:0008006" key="3">
    <source>
        <dbReference type="Google" id="ProtNLM"/>
    </source>
</evidence>
<keyword evidence="2" id="KW-1185">Reference proteome</keyword>
<organism evidence="1 2">
    <name type="scientific">Gymnopus androsaceus JB14</name>
    <dbReference type="NCBI Taxonomy" id="1447944"/>
    <lineage>
        <taxon>Eukaryota</taxon>
        <taxon>Fungi</taxon>
        <taxon>Dikarya</taxon>
        <taxon>Basidiomycota</taxon>
        <taxon>Agaricomycotina</taxon>
        <taxon>Agaricomycetes</taxon>
        <taxon>Agaricomycetidae</taxon>
        <taxon>Agaricales</taxon>
        <taxon>Marasmiineae</taxon>
        <taxon>Omphalotaceae</taxon>
        <taxon>Gymnopus</taxon>
    </lineage>
</organism>